<organism evidence="2 3">
    <name type="scientific">Eiseniibacteriota bacterium</name>
    <dbReference type="NCBI Taxonomy" id="2212470"/>
    <lineage>
        <taxon>Bacteria</taxon>
        <taxon>Candidatus Eiseniibacteriota</taxon>
    </lineage>
</organism>
<dbReference type="EMBL" id="JABDJR010000612">
    <property type="protein sequence ID" value="NNF08092.1"/>
    <property type="molecule type" value="Genomic_DNA"/>
</dbReference>
<dbReference type="AlphaFoldDB" id="A0A7Y2H3Q8"/>
<keyword evidence="1" id="KW-1133">Transmembrane helix</keyword>
<name>A0A7Y2H3Q8_UNCEI</name>
<accession>A0A7Y2H3Q8</accession>
<dbReference type="Proteomes" id="UP000547674">
    <property type="component" value="Unassembled WGS sequence"/>
</dbReference>
<gene>
    <name evidence="2" type="ORF">HKN21_15115</name>
</gene>
<evidence type="ECO:0000313" key="3">
    <source>
        <dbReference type="Proteomes" id="UP000547674"/>
    </source>
</evidence>
<evidence type="ECO:0000256" key="1">
    <source>
        <dbReference type="SAM" id="Phobius"/>
    </source>
</evidence>
<sequence>MAKALPLLILIAAFVFLFPGLTEPMITVTGNLDKADVVELGKVMLTEDSRIAESVVKMVSGFIDNLNIEGDVQVYDRSRSILSTVKDLFDSGNWFVGFLILLFSVIIPFTKATLLFVVLVIKDHVKQGRIMRFSNGISKWSMADVFVVAVFVAYLAAKATQNTDDIFALDAKFGLGFYCFTAYCLLSLLSAQLIKVSPAPAAKVKAKA</sequence>
<evidence type="ECO:0008006" key="4">
    <source>
        <dbReference type="Google" id="ProtNLM"/>
    </source>
</evidence>
<proteinExistence type="predicted"/>
<comment type="caution">
    <text evidence="2">The sequence shown here is derived from an EMBL/GenBank/DDBJ whole genome shotgun (WGS) entry which is preliminary data.</text>
</comment>
<keyword evidence="1" id="KW-0472">Membrane</keyword>
<feature type="transmembrane region" description="Helical" evidence="1">
    <location>
        <begin position="173"/>
        <end position="194"/>
    </location>
</feature>
<dbReference type="Pfam" id="PF04403">
    <property type="entry name" value="PqiA"/>
    <property type="match status" value="1"/>
</dbReference>
<evidence type="ECO:0000313" key="2">
    <source>
        <dbReference type="EMBL" id="NNF08092.1"/>
    </source>
</evidence>
<dbReference type="InterPro" id="IPR007498">
    <property type="entry name" value="PqiA-like"/>
</dbReference>
<protein>
    <recommendedName>
        <fullName evidence="4">Paraquat-inducible protein A</fullName>
    </recommendedName>
</protein>
<feature type="transmembrane region" description="Helical" evidence="1">
    <location>
        <begin position="142"/>
        <end position="161"/>
    </location>
</feature>
<feature type="transmembrane region" description="Helical" evidence="1">
    <location>
        <begin position="94"/>
        <end position="121"/>
    </location>
</feature>
<keyword evidence="1" id="KW-0812">Transmembrane</keyword>
<reference evidence="2 3" key="1">
    <citation type="submission" date="2020-03" db="EMBL/GenBank/DDBJ databases">
        <title>Metabolic flexibility allows generalist bacteria to become dominant in a frequently disturbed ecosystem.</title>
        <authorList>
            <person name="Chen Y.-J."/>
            <person name="Leung P.M."/>
            <person name="Bay S.K."/>
            <person name="Hugenholtz P."/>
            <person name="Kessler A.J."/>
            <person name="Shelley G."/>
            <person name="Waite D.W."/>
            <person name="Cook P.L."/>
            <person name="Greening C."/>
        </authorList>
    </citation>
    <scope>NUCLEOTIDE SEQUENCE [LARGE SCALE GENOMIC DNA]</scope>
    <source>
        <strain evidence="2">SS_bin_28</strain>
    </source>
</reference>